<dbReference type="Proteomes" id="UP000000226">
    <property type="component" value="Chromosome 5"/>
</dbReference>
<feature type="domain" description="Reverse transcriptase zinc-binding" evidence="1">
    <location>
        <begin position="1"/>
        <end position="48"/>
    </location>
</feature>
<dbReference type="OrthoDB" id="696485at2759"/>
<reference evidence="3" key="1">
    <citation type="journal article" date="2014" name="Nat. Genet.">
        <title>A reference genome for common bean and genome-wide analysis of dual domestications.</title>
        <authorList>
            <person name="Schmutz J."/>
            <person name="McClean P.E."/>
            <person name="Mamidi S."/>
            <person name="Wu G.A."/>
            <person name="Cannon S.B."/>
            <person name="Grimwood J."/>
            <person name="Jenkins J."/>
            <person name="Shu S."/>
            <person name="Song Q."/>
            <person name="Chavarro C."/>
            <person name="Torres-Torres M."/>
            <person name="Geffroy V."/>
            <person name="Moghaddam S.M."/>
            <person name="Gao D."/>
            <person name="Abernathy B."/>
            <person name="Barry K."/>
            <person name="Blair M."/>
            <person name="Brick M.A."/>
            <person name="Chovatia M."/>
            <person name="Gepts P."/>
            <person name="Goodstein D.M."/>
            <person name="Gonzales M."/>
            <person name="Hellsten U."/>
            <person name="Hyten D.L."/>
            <person name="Jia G."/>
            <person name="Kelly J.D."/>
            <person name="Kudrna D."/>
            <person name="Lee R."/>
            <person name="Richard M.M."/>
            <person name="Miklas P.N."/>
            <person name="Osorno J.M."/>
            <person name="Rodrigues J."/>
            <person name="Thareau V."/>
            <person name="Urrea C.A."/>
            <person name="Wang M."/>
            <person name="Yu Y."/>
            <person name="Zhang M."/>
            <person name="Wing R.A."/>
            <person name="Cregan P.B."/>
            <person name="Rokhsar D.S."/>
            <person name="Jackson S.A."/>
        </authorList>
    </citation>
    <scope>NUCLEOTIDE SEQUENCE [LARGE SCALE GENOMIC DNA]</scope>
    <source>
        <strain evidence="3">cv. G19833</strain>
    </source>
</reference>
<accession>V7BTD5</accession>
<evidence type="ECO:0000313" key="2">
    <source>
        <dbReference type="EMBL" id="ESW21209.1"/>
    </source>
</evidence>
<proteinExistence type="predicted"/>
<dbReference type="OMA" id="VEKWHIL"/>
<dbReference type="Pfam" id="PF13966">
    <property type="entry name" value="zf-RVT"/>
    <property type="match status" value="1"/>
</dbReference>
<dbReference type="InterPro" id="IPR026960">
    <property type="entry name" value="RVT-Znf"/>
</dbReference>
<evidence type="ECO:0000259" key="1">
    <source>
        <dbReference type="Pfam" id="PF13966"/>
    </source>
</evidence>
<evidence type="ECO:0000313" key="3">
    <source>
        <dbReference type="Proteomes" id="UP000000226"/>
    </source>
</evidence>
<keyword evidence="3" id="KW-1185">Reference proteome</keyword>
<sequence length="109" mass="12722">MLNNSIATKDNLLRRGVSVVSCLCELSGEEEETVCHLFFKCKFVWKFWGLCLSWLGCLSVNHYDANVHFRMFLVWIAIVGEILKHRNKCVFNNSRVDHIEVFTVVQRKT</sequence>
<name>V7BTD5_PHAVU</name>
<gene>
    <name evidence="2" type="ORF">PHAVU_005G051200g</name>
</gene>
<protein>
    <recommendedName>
        <fullName evidence="1">Reverse transcriptase zinc-binding domain-containing protein</fullName>
    </recommendedName>
</protein>
<organism evidence="2 3">
    <name type="scientific">Phaseolus vulgaris</name>
    <name type="common">Kidney bean</name>
    <name type="synonym">French bean</name>
    <dbReference type="NCBI Taxonomy" id="3885"/>
    <lineage>
        <taxon>Eukaryota</taxon>
        <taxon>Viridiplantae</taxon>
        <taxon>Streptophyta</taxon>
        <taxon>Embryophyta</taxon>
        <taxon>Tracheophyta</taxon>
        <taxon>Spermatophyta</taxon>
        <taxon>Magnoliopsida</taxon>
        <taxon>eudicotyledons</taxon>
        <taxon>Gunneridae</taxon>
        <taxon>Pentapetalae</taxon>
        <taxon>rosids</taxon>
        <taxon>fabids</taxon>
        <taxon>Fabales</taxon>
        <taxon>Fabaceae</taxon>
        <taxon>Papilionoideae</taxon>
        <taxon>50 kb inversion clade</taxon>
        <taxon>NPAAA clade</taxon>
        <taxon>indigoferoid/millettioid clade</taxon>
        <taxon>Phaseoleae</taxon>
        <taxon>Phaseolus</taxon>
    </lineage>
</organism>
<dbReference type="Gramene" id="ESW21209">
    <property type="protein sequence ID" value="ESW21209"/>
    <property type="gene ID" value="PHAVU_005G051200g"/>
</dbReference>
<dbReference type="EMBL" id="CM002292">
    <property type="protein sequence ID" value="ESW21209.1"/>
    <property type="molecule type" value="Genomic_DNA"/>
</dbReference>
<dbReference type="AlphaFoldDB" id="V7BTD5"/>